<dbReference type="GO" id="GO:0051538">
    <property type="term" value="F:3 iron, 4 sulfur cluster binding"/>
    <property type="evidence" value="ECO:0007669"/>
    <property type="project" value="UniProtKB-KW"/>
</dbReference>
<sequence>MYILKIVSMVVVQAASKLQHGGVKAFIYVLSPQGQLFTKVHSCFSTNSFPSWDYSQPMRVLGHNGEINTLRGNVNCGRVITASKFGVVDIPPEDVSRKGKLNPGMMLLVDFDKHIVVDDEALKKVPATFHTWSNAFAIPRLIQRRDIKFPDEWKIQEAVPPPPIIDHQIDQITQNIDGNVTISFASNEISRLSLPRSLSSRGSMQNMPFNVAHASSRHSISGDMIIIDESKIQGIRIFDQQIPHGVYGDPFAHYRPKNQENQEVEIERPTNPESTIYL</sequence>
<keyword evidence="10" id="KW-0315">Glutamine amidotransferase</keyword>
<dbReference type="Pfam" id="PF00310">
    <property type="entry name" value="GATase_2"/>
    <property type="match status" value="2"/>
</dbReference>
<dbReference type="EMBL" id="JACGCM010001659">
    <property type="protein sequence ID" value="KAF6151900.1"/>
    <property type="molecule type" value="Genomic_DNA"/>
</dbReference>
<feature type="region of interest" description="Disordered" evidence="18">
    <location>
        <begin position="256"/>
        <end position="278"/>
    </location>
</feature>
<reference evidence="20 21" key="1">
    <citation type="journal article" date="2020" name="IScience">
        <title>Genome Sequencing of the Endangered Kingdonia uniflora (Circaeasteraceae, Ranunculales) Reveals Potential Mechanisms of Evolutionary Specialization.</title>
        <authorList>
            <person name="Sun Y."/>
            <person name="Deng T."/>
            <person name="Zhang A."/>
            <person name="Moore M.J."/>
            <person name="Landis J.B."/>
            <person name="Lin N."/>
            <person name="Zhang H."/>
            <person name="Zhang X."/>
            <person name="Huang J."/>
            <person name="Zhang X."/>
            <person name="Sun H."/>
            <person name="Wang H."/>
        </authorList>
    </citation>
    <scope>NUCLEOTIDE SEQUENCE [LARGE SCALE GENOMIC DNA]</scope>
    <source>
        <strain evidence="20">TB1705</strain>
        <tissue evidence="20">Leaf</tissue>
    </source>
</reference>
<keyword evidence="11" id="KW-0560">Oxidoreductase</keyword>
<evidence type="ECO:0000256" key="4">
    <source>
        <dbReference type="ARBA" id="ARBA00004909"/>
    </source>
</evidence>
<comment type="pathway">
    <text evidence="16">Amino-acid biosynthesis; L-glutamate biosynthesis via GLT pathway; L-glutamate from 2-oxoglutarate and L-glutamine (ferredoxin route): step 1/1.</text>
</comment>
<keyword evidence="7" id="KW-0285">Flavoprotein</keyword>
<dbReference type="GO" id="GO:0016041">
    <property type="term" value="F:glutamate synthase (ferredoxin) activity"/>
    <property type="evidence" value="ECO:0007669"/>
    <property type="project" value="UniProtKB-EC"/>
</dbReference>
<dbReference type="PANTHER" id="PTHR11938">
    <property type="entry name" value="FAD NADPH DEHYDROGENASE/OXIDOREDUCTASE"/>
    <property type="match status" value="1"/>
</dbReference>
<evidence type="ECO:0000256" key="14">
    <source>
        <dbReference type="ARBA" id="ARBA00023164"/>
    </source>
</evidence>
<comment type="pathway">
    <text evidence="4">Nitrogen metabolism.</text>
</comment>
<evidence type="ECO:0000256" key="6">
    <source>
        <dbReference type="ARBA" id="ARBA00022605"/>
    </source>
</evidence>
<evidence type="ECO:0000256" key="18">
    <source>
        <dbReference type="SAM" id="MobiDB-lite"/>
    </source>
</evidence>
<comment type="cofactor">
    <cofactor evidence="1">
        <name>FMN</name>
        <dbReference type="ChEBI" id="CHEBI:58210"/>
    </cofactor>
</comment>
<name>A0A7J7MAV3_9MAGN</name>
<proteinExistence type="inferred from homology"/>
<evidence type="ECO:0000256" key="9">
    <source>
        <dbReference type="ARBA" id="ARBA00022723"/>
    </source>
</evidence>
<dbReference type="InterPro" id="IPR050711">
    <property type="entry name" value="ET-N_metabolism_enzyme"/>
</dbReference>
<comment type="pathway">
    <text evidence="3">Energy metabolism; nitrogen metabolism.</text>
</comment>
<keyword evidence="15" id="KW-0003">3Fe-4S</keyword>
<evidence type="ECO:0000256" key="10">
    <source>
        <dbReference type="ARBA" id="ARBA00022962"/>
    </source>
</evidence>
<evidence type="ECO:0000256" key="15">
    <source>
        <dbReference type="ARBA" id="ARBA00023291"/>
    </source>
</evidence>
<evidence type="ECO:0000256" key="17">
    <source>
        <dbReference type="ARBA" id="ARBA00039085"/>
    </source>
</evidence>
<evidence type="ECO:0000256" key="16">
    <source>
        <dbReference type="ARBA" id="ARBA00037928"/>
    </source>
</evidence>
<dbReference type="GO" id="GO:0019676">
    <property type="term" value="P:ammonia assimilation cycle"/>
    <property type="evidence" value="ECO:0007669"/>
    <property type="project" value="TreeGrafter"/>
</dbReference>
<organism evidence="20 21">
    <name type="scientific">Kingdonia uniflora</name>
    <dbReference type="NCBI Taxonomy" id="39325"/>
    <lineage>
        <taxon>Eukaryota</taxon>
        <taxon>Viridiplantae</taxon>
        <taxon>Streptophyta</taxon>
        <taxon>Embryophyta</taxon>
        <taxon>Tracheophyta</taxon>
        <taxon>Spermatophyta</taxon>
        <taxon>Magnoliopsida</taxon>
        <taxon>Ranunculales</taxon>
        <taxon>Circaeasteraceae</taxon>
        <taxon>Kingdonia</taxon>
    </lineage>
</organism>
<dbReference type="GO" id="GO:0046872">
    <property type="term" value="F:metal ion binding"/>
    <property type="evidence" value="ECO:0007669"/>
    <property type="project" value="UniProtKB-KW"/>
</dbReference>
<dbReference type="AlphaFoldDB" id="A0A7J7MAV3"/>
<keyword evidence="12" id="KW-0408">Iron</keyword>
<evidence type="ECO:0000256" key="1">
    <source>
        <dbReference type="ARBA" id="ARBA00001917"/>
    </source>
</evidence>
<dbReference type="Proteomes" id="UP000541444">
    <property type="component" value="Unassembled WGS sequence"/>
</dbReference>
<evidence type="ECO:0000256" key="12">
    <source>
        <dbReference type="ARBA" id="ARBA00023004"/>
    </source>
</evidence>
<keyword evidence="6" id="KW-0028">Amino-acid biosynthesis</keyword>
<evidence type="ECO:0000313" key="21">
    <source>
        <dbReference type="Proteomes" id="UP000541444"/>
    </source>
</evidence>
<dbReference type="Gene3D" id="3.60.20.10">
    <property type="entry name" value="Glutamine Phosphoribosylpyrophosphate, subunit 1, domain 1"/>
    <property type="match status" value="2"/>
</dbReference>
<keyword evidence="8" id="KW-0288">FMN</keyword>
<dbReference type="InterPro" id="IPR017932">
    <property type="entry name" value="GATase_2_dom"/>
</dbReference>
<evidence type="ECO:0000256" key="13">
    <source>
        <dbReference type="ARBA" id="ARBA00023014"/>
    </source>
</evidence>
<dbReference type="InterPro" id="IPR029055">
    <property type="entry name" value="Ntn_hydrolases_N"/>
</dbReference>
<dbReference type="GO" id="GO:0006537">
    <property type="term" value="P:glutamate biosynthetic process"/>
    <property type="evidence" value="ECO:0007669"/>
    <property type="project" value="UniProtKB-KW"/>
</dbReference>
<keyword evidence="9" id="KW-0479">Metal-binding</keyword>
<evidence type="ECO:0000256" key="3">
    <source>
        <dbReference type="ARBA" id="ARBA00004802"/>
    </source>
</evidence>
<evidence type="ECO:0000256" key="7">
    <source>
        <dbReference type="ARBA" id="ARBA00022630"/>
    </source>
</evidence>
<keyword evidence="21" id="KW-1185">Reference proteome</keyword>
<dbReference type="GO" id="GO:0016040">
    <property type="term" value="F:glutamate synthase (NADH) activity"/>
    <property type="evidence" value="ECO:0007669"/>
    <property type="project" value="TreeGrafter"/>
</dbReference>
<dbReference type="PANTHER" id="PTHR11938:SF133">
    <property type="entry name" value="GLUTAMATE SYNTHASE (NADH)"/>
    <property type="match status" value="1"/>
</dbReference>
<dbReference type="SUPFAM" id="SSF56235">
    <property type="entry name" value="N-terminal nucleophile aminohydrolases (Ntn hydrolases)"/>
    <property type="match status" value="1"/>
</dbReference>
<comment type="similarity">
    <text evidence="5">Belongs to the glutamate synthase family.</text>
</comment>
<evidence type="ECO:0000313" key="20">
    <source>
        <dbReference type="EMBL" id="KAF6151900.1"/>
    </source>
</evidence>
<keyword evidence="14" id="KW-0314">Glutamate biosynthesis</keyword>
<evidence type="ECO:0000256" key="5">
    <source>
        <dbReference type="ARBA" id="ARBA00009716"/>
    </source>
</evidence>
<dbReference type="EC" id="1.4.7.1" evidence="17"/>
<evidence type="ECO:0000256" key="2">
    <source>
        <dbReference type="ARBA" id="ARBA00001927"/>
    </source>
</evidence>
<feature type="compositionally biased region" description="Basic and acidic residues" evidence="18">
    <location>
        <begin position="257"/>
        <end position="270"/>
    </location>
</feature>
<accession>A0A7J7MAV3</accession>
<keyword evidence="13" id="KW-0411">Iron-sulfur</keyword>
<evidence type="ECO:0000256" key="8">
    <source>
        <dbReference type="ARBA" id="ARBA00022643"/>
    </source>
</evidence>
<evidence type="ECO:0000256" key="11">
    <source>
        <dbReference type="ARBA" id="ARBA00023002"/>
    </source>
</evidence>
<comment type="cofactor">
    <cofactor evidence="2">
        <name>[3Fe-4S] cluster</name>
        <dbReference type="ChEBI" id="CHEBI:21137"/>
    </cofactor>
</comment>
<feature type="domain" description="Glutamine amidotransferase type-2" evidence="19">
    <location>
        <begin position="37"/>
        <end position="76"/>
    </location>
</feature>
<protein>
    <recommendedName>
        <fullName evidence="17">glutamate synthase (ferredoxin)</fullName>
        <ecNumber evidence="17">1.4.7.1</ecNumber>
    </recommendedName>
</protein>
<comment type="caution">
    <text evidence="20">The sequence shown here is derived from an EMBL/GenBank/DDBJ whole genome shotgun (WGS) entry which is preliminary data.</text>
</comment>
<feature type="domain" description="Glutamine amidotransferase type-2" evidence="19">
    <location>
        <begin position="78"/>
        <end position="129"/>
    </location>
</feature>
<gene>
    <name evidence="20" type="ORF">GIB67_010474</name>
</gene>
<evidence type="ECO:0000259" key="19">
    <source>
        <dbReference type="Pfam" id="PF00310"/>
    </source>
</evidence>